<protein>
    <submittedName>
        <fullName evidence="2">Ctr_8_N conopeptide</fullName>
    </submittedName>
</protein>
<organism evidence="2">
    <name type="scientific">Conus tribblei</name>
    <name type="common">Tribble's cone</name>
    <name type="synonym">Splinoconus tribblei</name>
    <dbReference type="NCBI Taxonomy" id="101761"/>
    <lineage>
        <taxon>Eukaryota</taxon>
        <taxon>Metazoa</taxon>
        <taxon>Spiralia</taxon>
        <taxon>Lophotrochozoa</taxon>
        <taxon>Mollusca</taxon>
        <taxon>Gastropoda</taxon>
        <taxon>Caenogastropoda</taxon>
        <taxon>Neogastropoda</taxon>
        <taxon>Conoidea</taxon>
        <taxon>Conidae</taxon>
        <taxon>Conus</taxon>
        <taxon>Splinoconus</taxon>
    </lineage>
</organism>
<proteinExistence type="predicted"/>
<sequence>MAMNMWMTTSVFLVAVTATTVIGSTPSQEQERERRTDAGFCCAKRVYYCLKDNDCLPERDCTMACDVPDDCASCCQEYLDCAYSCIWAYQLPTGTEDKDPLRECHNQCKGDC</sequence>
<feature type="signal peptide" evidence="1">
    <location>
        <begin position="1"/>
        <end position="23"/>
    </location>
</feature>
<dbReference type="EMBL" id="GCJM01000010">
    <property type="protein sequence ID" value="JAG92868.1"/>
    <property type="molecule type" value="Transcribed_RNA"/>
</dbReference>
<evidence type="ECO:0000256" key="1">
    <source>
        <dbReference type="SAM" id="SignalP"/>
    </source>
</evidence>
<dbReference type="AlphaFoldDB" id="A0A0C9SFN0"/>
<name>A0A0C9SFN0_CONTD</name>
<reference evidence="2" key="1">
    <citation type="journal article" date="2015" name="Mar. Biotechnol.">
        <title>High conopeptide diversity in Conus tribblei revealed through analysis of venom duct transcriptome using two high-throughput sequencing platforms.</title>
        <authorList>
            <person name="Barghi N."/>
            <person name="Concepcion G.P."/>
            <person name="Olivera B.M."/>
            <person name="Lluisma A.O."/>
        </authorList>
    </citation>
    <scope>NUCLEOTIDE SEQUENCE</scope>
    <source>
        <tissue evidence="2">Venom duct</tissue>
    </source>
</reference>
<evidence type="ECO:0000313" key="2">
    <source>
        <dbReference type="EMBL" id="JAG92868.1"/>
    </source>
</evidence>
<accession>A0A0C9SFN0</accession>
<keyword evidence="1" id="KW-0732">Signal</keyword>
<feature type="chain" id="PRO_5002203544" evidence="1">
    <location>
        <begin position="24"/>
        <end position="112"/>
    </location>
</feature>